<dbReference type="RefSeq" id="WP_113631181.1">
    <property type="nucleotide sequence ID" value="NZ_QHCV01000081.1"/>
</dbReference>
<proteinExistence type="inferred from homology"/>
<evidence type="ECO:0000256" key="4">
    <source>
        <dbReference type="ARBA" id="ARBA00022723"/>
    </source>
</evidence>
<organism evidence="9 10">
    <name type="scientific">Corynebacterium heidelbergense</name>
    <dbReference type="NCBI Taxonomy" id="2055947"/>
    <lineage>
        <taxon>Bacteria</taxon>
        <taxon>Bacillati</taxon>
        <taxon>Actinomycetota</taxon>
        <taxon>Actinomycetes</taxon>
        <taxon>Mycobacteriales</taxon>
        <taxon>Corynebacteriaceae</taxon>
        <taxon>Corynebacterium</taxon>
    </lineage>
</organism>
<dbReference type="PANTHER" id="PTHR12992">
    <property type="entry name" value="NUDIX HYDROLASE"/>
    <property type="match status" value="1"/>
</dbReference>
<comment type="similarity">
    <text evidence="3">Belongs to the Nudix hydrolase family. PCD1 subfamily.</text>
</comment>
<comment type="cofactor">
    <cofactor evidence="1">
        <name>Mn(2+)</name>
        <dbReference type="ChEBI" id="CHEBI:29035"/>
    </cofactor>
</comment>
<dbReference type="EMBL" id="QHCV01000081">
    <property type="protein sequence ID" value="RAV31535.1"/>
    <property type="molecule type" value="Genomic_DNA"/>
</dbReference>
<dbReference type="GO" id="GO:0009132">
    <property type="term" value="P:nucleoside diphosphate metabolic process"/>
    <property type="evidence" value="ECO:0007669"/>
    <property type="project" value="InterPro"/>
</dbReference>
<keyword evidence="5" id="KW-0378">Hydrolase</keyword>
<gene>
    <name evidence="9" type="ORF">DLJ54_07830</name>
</gene>
<dbReference type="PROSITE" id="PS51462">
    <property type="entry name" value="NUDIX"/>
    <property type="match status" value="1"/>
</dbReference>
<dbReference type="Pfam" id="PF00293">
    <property type="entry name" value="NUDIX"/>
    <property type="match status" value="1"/>
</dbReference>
<comment type="cofactor">
    <cofactor evidence="2">
        <name>Mg(2+)</name>
        <dbReference type="ChEBI" id="CHEBI:18420"/>
    </cofactor>
</comment>
<dbReference type="GO" id="GO:0000287">
    <property type="term" value="F:magnesium ion binding"/>
    <property type="evidence" value="ECO:0007669"/>
    <property type="project" value="InterPro"/>
</dbReference>
<comment type="caution">
    <text evidence="9">The sequence shown here is derived from an EMBL/GenBank/DDBJ whole genome shotgun (WGS) entry which is preliminary data.</text>
</comment>
<sequence length="274" mass="29931">MTSPLYTLDQWRRAAADQPPLPSHIPPWLRDFATAARQGNIHDRLNEPARIVPETGPDGTPPRYSAVLLLIGGPKGFHPTPEQPFPPEATLLLTHRAPTMRNHSGQMAFPGGQWEPQDSGPVETALREAEEETGLDTSGVEPLAVLQPVYIDRSNFAVIPVLAYWARPGKVHPASPENDWVQAYPLRRLVDPRLRYTVGFAGWSGPAFDVEGMVLWGFTAGVLTAVLQVAGWEQPWAAEPTRDLLEVLHKSANQEALAHMAAQFRAAGETGGAP</sequence>
<evidence type="ECO:0000256" key="5">
    <source>
        <dbReference type="ARBA" id="ARBA00022801"/>
    </source>
</evidence>
<evidence type="ECO:0000313" key="9">
    <source>
        <dbReference type="EMBL" id="RAV31535.1"/>
    </source>
</evidence>
<dbReference type="PANTHER" id="PTHR12992:SF11">
    <property type="entry name" value="MITOCHONDRIAL COENZYME A DIPHOSPHATASE NUDT8"/>
    <property type="match status" value="1"/>
</dbReference>
<protein>
    <submittedName>
        <fullName evidence="9">CoA pyrophosphatase</fullName>
    </submittedName>
</protein>
<dbReference type="InterPro" id="IPR000059">
    <property type="entry name" value="NUDIX_hydrolase_NudL_CS"/>
</dbReference>
<evidence type="ECO:0000259" key="8">
    <source>
        <dbReference type="PROSITE" id="PS51462"/>
    </source>
</evidence>
<name>A0A364V4G6_9CORY</name>
<evidence type="ECO:0000256" key="7">
    <source>
        <dbReference type="ARBA" id="ARBA00023211"/>
    </source>
</evidence>
<dbReference type="SUPFAM" id="SSF55811">
    <property type="entry name" value="Nudix"/>
    <property type="match status" value="1"/>
</dbReference>
<dbReference type="InterPro" id="IPR000086">
    <property type="entry name" value="NUDIX_hydrolase_dom"/>
</dbReference>
<reference evidence="9 10" key="1">
    <citation type="journal article" date="2018" name="Syst. Appl. Microbiol.">
        <title>Corynebacterium heidelbergense sp. nov., isolated from the preen glands of Egyptian geese (Alopochen aegyptiacus).</title>
        <authorList>
            <person name="Braun M.S."/>
            <person name="Wang E."/>
            <person name="Zimmermann S."/>
            <person name="Wink M."/>
        </authorList>
    </citation>
    <scope>NUCLEOTIDE SEQUENCE [LARGE SCALE GENOMIC DNA]</scope>
    <source>
        <strain evidence="9 10">647</strain>
    </source>
</reference>
<keyword evidence="10" id="KW-1185">Reference proteome</keyword>
<evidence type="ECO:0000256" key="1">
    <source>
        <dbReference type="ARBA" id="ARBA00001936"/>
    </source>
</evidence>
<evidence type="ECO:0000313" key="10">
    <source>
        <dbReference type="Proteomes" id="UP000251577"/>
    </source>
</evidence>
<evidence type="ECO:0000256" key="3">
    <source>
        <dbReference type="ARBA" id="ARBA00006506"/>
    </source>
</evidence>
<dbReference type="PROSITE" id="PS01293">
    <property type="entry name" value="NUDIX_COA"/>
    <property type="match status" value="1"/>
</dbReference>
<keyword evidence="4" id="KW-0479">Metal-binding</keyword>
<dbReference type="GO" id="GO:0010945">
    <property type="term" value="F:coenzyme A diphosphatase activity"/>
    <property type="evidence" value="ECO:0007669"/>
    <property type="project" value="InterPro"/>
</dbReference>
<dbReference type="AlphaFoldDB" id="A0A364V4G6"/>
<dbReference type="InterPro" id="IPR045121">
    <property type="entry name" value="CoAse"/>
</dbReference>
<dbReference type="CDD" id="cd03426">
    <property type="entry name" value="NUDIX_CoAse_Nudt7"/>
    <property type="match status" value="1"/>
</dbReference>
<keyword evidence="6" id="KW-0460">Magnesium</keyword>
<evidence type="ECO:0000256" key="6">
    <source>
        <dbReference type="ARBA" id="ARBA00022842"/>
    </source>
</evidence>
<dbReference type="Proteomes" id="UP000251577">
    <property type="component" value="Unassembled WGS sequence"/>
</dbReference>
<dbReference type="InterPro" id="IPR015797">
    <property type="entry name" value="NUDIX_hydrolase-like_dom_sf"/>
</dbReference>
<evidence type="ECO:0000256" key="2">
    <source>
        <dbReference type="ARBA" id="ARBA00001946"/>
    </source>
</evidence>
<dbReference type="Gene3D" id="3.90.79.10">
    <property type="entry name" value="Nucleoside Triphosphate Pyrophosphohydrolase"/>
    <property type="match status" value="1"/>
</dbReference>
<keyword evidence="7" id="KW-0464">Manganese</keyword>
<dbReference type="GO" id="GO:0030145">
    <property type="term" value="F:manganese ion binding"/>
    <property type="evidence" value="ECO:0007669"/>
    <property type="project" value="InterPro"/>
</dbReference>
<feature type="domain" description="Nudix hydrolase" evidence="8">
    <location>
        <begin position="62"/>
        <end position="206"/>
    </location>
</feature>
<accession>A0A364V4G6</accession>